<protein>
    <submittedName>
        <fullName evidence="2">Uncharacterized protein</fullName>
    </submittedName>
</protein>
<comment type="caution">
    <text evidence="2">The sequence shown here is derived from an EMBL/GenBank/DDBJ whole genome shotgun (WGS) entry which is preliminary data.</text>
</comment>
<evidence type="ECO:0000256" key="1">
    <source>
        <dbReference type="SAM" id="MobiDB-lite"/>
    </source>
</evidence>
<dbReference type="EMBL" id="LMWM01000027">
    <property type="protein sequence ID" value="KUM86182.1"/>
    <property type="molecule type" value="Genomic_DNA"/>
</dbReference>
<dbReference type="OrthoDB" id="4350385at2"/>
<accession>A0A117PQG7</accession>
<proteinExistence type="predicted"/>
<organism evidence="2 3">
    <name type="scientific">Streptomyces pseudovenezuelae</name>
    <dbReference type="NCBI Taxonomy" id="67350"/>
    <lineage>
        <taxon>Bacteria</taxon>
        <taxon>Bacillati</taxon>
        <taxon>Actinomycetota</taxon>
        <taxon>Actinomycetes</taxon>
        <taxon>Kitasatosporales</taxon>
        <taxon>Streptomycetaceae</taxon>
        <taxon>Streptomyces</taxon>
        <taxon>Streptomyces aurantiacus group</taxon>
    </lineage>
</organism>
<dbReference type="RefSeq" id="WP_051832480.1">
    <property type="nucleotide sequence ID" value="NZ_JBIBIH010000003.1"/>
</dbReference>
<dbReference type="AlphaFoldDB" id="A0A117PQG7"/>
<name>A0A117PQG7_9ACTN</name>
<evidence type="ECO:0000313" key="3">
    <source>
        <dbReference type="Proteomes" id="UP000053039"/>
    </source>
</evidence>
<gene>
    <name evidence="2" type="ORF">AQI94_23680</name>
</gene>
<feature type="region of interest" description="Disordered" evidence="1">
    <location>
        <begin position="54"/>
        <end position="77"/>
    </location>
</feature>
<sequence>MLRHSGGRPPDPRWVRLLALSGIVVCAIALPLAVASAGQVGDGGRTVVRDLVRPAEPPAVRPSADPSAVRSSAADDYKAPRAGAGRAPLLLGLGLATAARCGPELTSPDGIEAQTCVLTQGEETWARTYYRNATGAVLDAALSFMGPGGRTVQLHCAVSAGDEPDSCETPREHTRGAPTDYTAVAEFARRGSGPLLLRTGSNSGETTGS</sequence>
<dbReference type="Proteomes" id="UP000053039">
    <property type="component" value="Unassembled WGS sequence"/>
</dbReference>
<reference evidence="2 3" key="1">
    <citation type="submission" date="2015-10" db="EMBL/GenBank/DDBJ databases">
        <title>Draft genome sequence of Streptomyces pseudovenezuelae DSM 40212, type strain for the species Streptomyces pseudovenezuelae.</title>
        <authorList>
            <person name="Ruckert C."/>
            <person name="Winkler A."/>
            <person name="Kalinowski J."/>
            <person name="Kampfer P."/>
            <person name="Glaeser S."/>
        </authorList>
    </citation>
    <scope>NUCLEOTIDE SEQUENCE [LARGE SCALE GENOMIC DNA]</scope>
    <source>
        <strain evidence="2 3">DSM 40212</strain>
    </source>
</reference>
<evidence type="ECO:0000313" key="2">
    <source>
        <dbReference type="EMBL" id="KUM86182.1"/>
    </source>
</evidence>